<dbReference type="Gene3D" id="3.40.50.11720">
    <property type="entry name" value="3-Deoxy-D-manno-octulosonic-acid transferase, N-terminal domain"/>
    <property type="match status" value="1"/>
</dbReference>
<organism evidence="12 13">
    <name type="scientific">Moraxella macacae 0408225</name>
    <dbReference type="NCBI Taxonomy" id="1230338"/>
    <lineage>
        <taxon>Bacteria</taxon>
        <taxon>Pseudomonadati</taxon>
        <taxon>Pseudomonadota</taxon>
        <taxon>Gammaproteobacteria</taxon>
        <taxon>Moraxellales</taxon>
        <taxon>Moraxellaceae</taxon>
        <taxon>Moraxella</taxon>
    </lineage>
</organism>
<evidence type="ECO:0000313" key="13">
    <source>
        <dbReference type="Proteomes" id="UP000023795"/>
    </source>
</evidence>
<dbReference type="EMBL" id="ANIN01000002">
    <property type="protein sequence ID" value="ELA08023.1"/>
    <property type="molecule type" value="Genomic_DNA"/>
</dbReference>
<dbReference type="InterPro" id="IPR038107">
    <property type="entry name" value="Glycos_transf_N_sf"/>
</dbReference>
<dbReference type="Gene3D" id="3.40.50.2000">
    <property type="entry name" value="Glycogen Phosphorylase B"/>
    <property type="match status" value="1"/>
</dbReference>
<protein>
    <recommendedName>
        <fullName evidence="4 10">3-deoxy-D-manno-octulosonic acid transferase</fullName>
        <shortName evidence="10">Kdo transferase</shortName>
        <ecNumber evidence="3 10">2.4.99.12</ecNumber>
    </recommendedName>
    <alternativeName>
        <fullName evidence="6 10">Lipid IV(A) 3-deoxy-D-manno-octulosonic acid transferase</fullName>
    </alternativeName>
</protein>
<sequence>MKTPAYYRLLMVIVKPIYRLKLAFSKTLPQETYERFGKAYPPIVTQKPMIWCHAVSLGEINTAYPLLRQLLAKHYALWITNTTHTGFARTEQLFANELKSGDVYHSFVPVDTGNIIGNFLDHINPIVALFIETELWATTLSVLKQRNIASVLVNGRLSEKSFGGYQRFGKLSQSMMDNISLIIAQDADSAKYFGQLGASFDKICLAASLKWSSQINPAMLNHAKVLAKNWGLAQRTVIVASSTHAGEESQILATFLALNAKFLAKKLLLIIVPRHPERFDEVAVLIQHSSAKPVIRRSQNQAPSFAENVYLADSMGELGIWYALADIAFIGGSWVNVGGHNPVEAAIVGKPMIMGQYTRSCQLVVDKLKKAKALQQVYTKEQLYQAFEIWLKDSALASQAGQNGQQLAKAFQNATDQQLAMIEQCL</sequence>
<dbReference type="EC" id="2.4.99.12" evidence="3 10"/>
<dbReference type="GO" id="GO:0043842">
    <property type="term" value="F:Kdo transferase activity"/>
    <property type="evidence" value="ECO:0007669"/>
    <property type="project" value="UniProtKB-EC"/>
</dbReference>
<evidence type="ECO:0000256" key="4">
    <source>
        <dbReference type="ARBA" id="ARBA00019077"/>
    </source>
</evidence>
<feature type="site" description="Transition state stabilizer" evidence="9">
    <location>
        <position position="132"/>
    </location>
</feature>
<dbReference type="PANTHER" id="PTHR42755:SF1">
    <property type="entry name" value="3-DEOXY-D-MANNO-OCTULOSONIC ACID TRANSFERASE, MITOCHONDRIAL-RELATED"/>
    <property type="match status" value="1"/>
</dbReference>
<evidence type="ECO:0000256" key="5">
    <source>
        <dbReference type="ARBA" id="ARBA00022679"/>
    </source>
</evidence>
<keyword evidence="13" id="KW-1185">Reference proteome</keyword>
<dbReference type="GO" id="GO:0009244">
    <property type="term" value="P:lipopolysaccharide core region biosynthetic process"/>
    <property type="evidence" value="ECO:0007669"/>
    <property type="project" value="UniProtKB-UniRule"/>
</dbReference>
<dbReference type="PATRIC" id="fig|1230338.3.peg.1204"/>
<name>L2F6F3_9GAMM</name>
<dbReference type="STRING" id="1230338.MOMA_05666"/>
<reference evidence="12 13" key="1">
    <citation type="journal article" date="2013" name="Genome Announc.">
        <title>Genome Sequence of Moraxella macacae 0408225, a Novel Bacterial Species Isolated from a Cynomolgus Macaque with Epistaxis.</title>
        <authorList>
            <person name="Ladner J.T."/>
            <person name="Whitehouse C.A."/>
            <person name="Koroleva G.I."/>
            <person name="Palacios G.F."/>
        </authorList>
    </citation>
    <scope>NUCLEOTIDE SEQUENCE [LARGE SCALE GENOMIC DNA]</scope>
    <source>
        <strain evidence="12 13">0408225</strain>
    </source>
</reference>
<dbReference type="InterPro" id="IPR039901">
    <property type="entry name" value="Kdotransferase"/>
</dbReference>
<evidence type="ECO:0000256" key="9">
    <source>
        <dbReference type="PIRSR" id="PIRSR639901-2"/>
    </source>
</evidence>
<dbReference type="Proteomes" id="UP000023795">
    <property type="component" value="Unassembled WGS sequence"/>
</dbReference>
<dbReference type="AlphaFoldDB" id="L2F6F3"/>
<evidence type="ECO:0000256" key="3">
    <source>
        <dbReference type="ARBA" id="ARBA00012621"/>
    </source>
</evidence>
<dbReference type="GO" id="GO:0009245">
    <property type="term" value="P:lipid A biosynthetic process"/>
    <property type="evidence" value="ECO:0007669"/>
    <property type="project" value="TreeGrafter"/>
</dbReference>
<accession>L2F6F3</accession>
<gene>
    <name evidence="12" type="ORF">MOMA_05666</name>
</gene>
<keyword evidence="10" id="KW-1003">Cell membrane</keyword>
<dbReference type="FunFam" id="3.40.50.2000:FF:000032">
    <property type="entry name" value="3-deoxy-D-manno-octulosonic acid transferase"/>
    <property type="match status" value="1"/>
</dbReference>
<evidence type="ECO:0000256" key="7">
    <source>
        <dbReference type="ARBA" id="ARBA00049183"/>
    </source>
</evidence>
<comment type="pathway">
    <text evidence="1 10">Bacterial outer membrane biogenesis; LPS core biosynthesis.</text>
</comment>
<evidence type="ECO:0000256" key="6">
    <source>
        <dbReference type="ARBA" id="ARBA00031445"/>
    </source>
</evidence>
<comment type="function">
    <text evidence="10">Involved in lipopolysaccharide (LPS) biosynthesis. Catalyzes the transfer of 3-deoxy-D-manno-octulosonate (Kdo) residue(s) from CMP-Kdo to lipid IV(A), the tetraacyldisaccharide-1,4'-bisphosphate precursor of lipid A.</text>
</comment>
<dbReference type="PANTHER" id="PTHR42755">
    <property type="entry name" value="3-DEOXY-MANNO-OCTULOSONATE CYTIDYLYLTRANSFERASE"/>
    <property type="match status" value="1"/>
</dbReference>
<keyword evidence="10" id="KW-0448">Lipopolysaccharide biosynthesis</keyword>
<dbReference type="InterPro" id="IPR007507">
    <property type="entry name" value="Glycos_transf_N"/>
</dbReference>
<evidence type="ECO:0000256" key="8">
    <source>
        <dbReference type="PIRSR" id="PIRSR639901-1"/>
    </source>
</evidence>
<keyword evidence="10" id="KW-0472">Membrane</keyword>
<evidence type="ECO:0000259" key="11">
    <source>
        <dbReference type="Pfam" id="PF04413"/>
    </source>
</evidence>
<evidence type="ECO:0000256" key="10">
    <source>
        <dbReference type="RuleBase" id="RU365103"/>
    </source>
</evidence>
<evidence type="ECO:0000256" key="2">
    <source>
        <dbReference type="ARBA" id="ARBA00006380"/>
    </source>
</evidence>
<dbReference type="Pfam" id="PF04413">
    <property type="entry name" value="Glycos_transf_N"/>
    <property type="match status" value="1"/>
</dbReference>
<feature type="domain" description="3-deoxy-D-manno-octulosonic-acid transferase N-terminal" evidence="11">
    <location>
        <begin position="33"/>
        <end position="211"/>
    </location>
</feature>
<dbReference type="RefSeq" id="WP_009501535.1">
    <property type="nucleotide sequence ID" value="NZ_ANIN01000002.1"/>
</dbReference>
<dbReference type="UniPathway" id="UPA00958"/>
<comment type="similarity">
    <text evidence="2">Belongs to the glycosyltransferase group 1 family. Glycosyltransferase 30 subfamily.</text>
</comment>
<dbReference type="SUPFAM" id="SSF53756">
    <property type="entry name" value="UDP-Glycosyltransferase/glycogen phosphorylase"/>
    <property type="match status" value="1"/>
</dbReference>
<keyword evidence="5 10" id="KW-0808">Transferase</keyword>
<evidence type="ECO:0000256" key="1">
    <source>
        <dbReference type="ARBA" id="ARBA00004713"/>
    </source>
</evidence>
<dbReference type="eggNOG" id="COG1519">
    <property type="taxonomic scope" value="Bacteria"/>
</dbReference>
<dbReference type="GO" id="GO:0005886">
    <property type="term" value="C:plasma membrane"/>
    <property type="evidence" value="ECO:0007669"/>
    <property type="project" value="UniProtKB-SubCell"/>
</dbReference>
<proteinExistence type="inferred from homology"/>
<evidence type="ECO:0000313" key="12">
    <source>
        <dbReference type="EMBL" id="ELA08023.1"/>
    </source>
</evidence>
<feature type="site" description="Transition state stabilizer" evidence="9">
    <location>
        <position position="210"/>
    </location>
</feature>
<comment type="catalytic activity">
    <reaction evidence="7 10">
        <text>lipid IVA (E. coli) + CMP-3-deoxy-beta-D-manno-octulosonate = alpha-Kdo-(2-&gt;6)-lipid IVA (E. coli) + CMP + H(+)</text>
        <dbReference type="Rhea" id="RHEA:28066"/>
        <dbReference type="ChEBI" id="CHEBI:15378"/>
        <dbReference type="ChEBI" id="CHEBI:58603"/>
        <dbReference type="ChEBI" id="CHEBI:60364"/>
        <dbReference type="ChEBI" id="CHEBI:60377"/>
        <dbReference type="ChEBI" id="CHEBI:85987"/>
        <dbReference type="EC" id="2.4.99.12"/>
    </reaction>
</comment>
<comment type="caution">
    <text evidence="12">The sequence shown here is derived from an EMBL/GenBank/DDBJ whole genome shotgun (WGS) entry which is preliminary data.</text>
</comment>
<feature type="active site" description="Proton acceptor" evidence="8">
    <location>
        <position position="59"/>
    </location>
</feature>
<comment type="subcellular location">
    <subcellularLocation>
        <location evidence="10">Cell membrane</location>
    </subcellularLocation>
</comment>